<keyword evidence="2" id="KW-0963">Cytoplasm</keyword>
<feature type="region of interest" description="Disordered" evidence="4">
    <location>
        <begin position="680"/>
        <end position="707"/>
    </location>
</feature>
<dbReference type="SUPFAM" id="SSF143575">
    <property type="entry name" value="GAS2 domain-like"/>
    <property type="match status" value="1"/>
</dbReference>
<feature type="region of interest" description="Disordered" evidence="4">
    <location>
        <begin position="89"/>
        <end position="109"/>
    </location>
</feature>
<evidence type="ECO:0000313" key="6">
    <source>
        <dbReference type="EMBL" id="KAF4469885.1"/>
    </source>
</evidence>
<feature type="compositionally biased region" description="Basic and acidic residues" evidence="4">
    <location>
        <begin position="99"/>
        <end position="108"/>
    </location>
</feature>
<gene>
    <name evidence="6" type="ORF">FALBO_3233</name>
</gene>
<feature type="region of interest" description="Disordered" evidence="4">
    <location>
        <begin position="772"/>
        <end position="890"/>
    </location>
</feature>
<dbReference type="Gene3D" id="3.30.920.20">
    <property type="entry name" value="Gas2-like domain"/>
    <property type="match status" value="1"/>
</dbReference>
<dbReference type="EMBL" id="JAADYS010000426">
    <property type="protein sequence ID" value="KAF4469885.1"/>
    <property type="molecule type" value="Genomic_DNA"/>
</dbReference>
<feature type="compositionally biased region" description="Low complexity" evidence="4">
    <location>
        <begin position="541"/>
        <end position="554"/>
    </location>
</feature>
<evidence type="ECO:0000256" key="2">
    <source>
        <dbReference type="ARBA" id="ARBA00022490"/>
    </source>
</evidence>
<feature type="domain" description="GAR" evidence="5">
    <location>
        <begin position="693"/>
        <end position="770"/>
    </location>
</feature>
<feature type="compositionally biased region" description="Low complexity" evidence="4">
    <location>
        <begin position="846"/>
        <end position="863"/>
    </location>
</feature>
<feature type="compositionally biased region" description="Basic and acidic residues" evidence="4">
    <location>
        <begin position="520"/>
        <end position="530"/>
    </location>
</feature>
<evidence type="ECO:0000256" key="4">
    <source>
        <dbReference type="SAM" id="MobiDB-lite"/>
    </source>
</evidence>
<accession>A0A8H4LHT3</accession>
<comment type="caution">
    <text evidence="6">The sequence shown here is derived from an EMBL/GenBank/DDBJ whole genome shotgun (WGS) entry which is preliminary data.</text>
</comment>
<evidence type="ECO:0000259" key="5">
    <source>
        <dbReference type="PROSITE" id="PS51460"/>
    </source>
</evidence>
<dbReference type="AlphaFoldDB" id="A0A8H4LHT3"/>
<reference evidence="6 7" key="1">
    <citation type="submission" date="2020-01" db="EMBL/GenBank/DDBJ databases">
        <title>Identification and distribution of gene clusters putatively required for synthesis of sphingolipid metabolism inhibitors in phylogenetically diverse species of the filamentous fungus Fusarium.</title>
        <authorList>
            <person name="Kim H.-S."/>
            <person name="Busman M."/>
            <person name="Brown D.W."/>
            <person name="Divon H."/>
            <person name="Uhlig S."/>
            <person name="Proctor R.H."/>
        </authorList>
    </citation>
    <scope>NUCLEOTIDE SEQUENCE [LARGE SCALE GENOMIC DNA]</scope>
    <source>
        <strain evidence="6 7">NRRL 20459</strain>
    </source>
</reference>
<evidence type="ECO:0000256" key="3">
    <source>
        <dbReference type="ARBA" id="ARBA00023212"/>
    </source>
</evidence>
<dbReference type="InterPro" id="IPR036534">
    <property type="entry name" value="GAR_dom_sf"/>
</dbReference>
<comment type="subcellular location">
    <subcellularLocation>
        <location evidence="1">Cytoplasm</location>
        <location evidence="1">Cytoskeleton</location>
    </subcellularLocation>
</comment>
<proteinExistence type="predicted"/>
<feature type="region of interest" description="Disordered" evidence="4">
    <location>
        <begin position="1"/>
        <end position="26"/>
    </location>
</feature>
<keyword evidence="3" id="KW-0206">Cytoskeleton</keyword>
<dbReference type="GO" id="GO:0005856">
    <property type="term" value="C:cytoskeleton"/>
    <property type="evidence" value="ECO:0007669"/>
    <property type="project" value="UniProtKB-SubCell"/>
</dbReference>
<keyword evidence="7" id="KW-1185">Reference proteome</keyword>
<dbReference type="Pfam" id="PF02187">
    <property type="entry name" value="GAS2"/>
    <property type="match status" value="1"/>
</dbReference>
<feature type="compositionally biased region" description="Polar residues" evidence="4">
    <location>
        <begin position="689"/>
        <end position="707"/>
    </location>
</feature>
<organism evidence="6 7">
    <name type="scientific">Fusarium albosuccineum</name>
    <dbReference type="NCBI Taxonomy" id="1237068"/>
    <lineage>
        <taxon>Eukaryota</taxon>
        <taxon>Fungi</taxon>
        <taxon>Dikarya</taxon>
        <taxon>Ascomycota</taxon>
        <taxon>Pezizomycotina</taxon>
        <taxon>Sordariomycetes</taxon>
        <taxon>Hypocreomycetidae</taxon>
        <taxon>Hypocreales</taxon>
        <taxon>Nectriaceae</taxon>
        <taxon>Fusarium</taxon>
        <taxon>Fusarium decemcellulare species complex</taxon>
    </lineage>
</organism>
<sequence>MSDQPAQVIRHARHPTATSPPPKNRLSEDILANLAPRTVVDALNTATGALRACLNSSSSADRDFTMRTAAASKAIWEWVDELQNWSWPSESGPAGFEMPSKEKRKRDSMQLAVPDEGNDEYMGSLLARDVSNYDRRLAQIQRDLDDLGIEDIKAHVLNNHILPLSRPGTPFSEFTRAGHLSSSSYNRMEDLTAVITAIVVQALPNLARLTRLLHTWSLRITVLRQIPPLLLAIEDAEVALKSGWNAISLPTRQTPQANNNQSPKESTLTRHDFDVMKQVLEQKISRPGRSLDYMLDCLEGLPDTLPDDWLDRMETVEHGYGDWVAVCERKIRETEWAAAAARLQPPRSPSPVKNAVDANESTVYGDSLIVDESSSDEESSADISMGVVPIPLLLPPKNGSVVEPQKARMASGVSEAETIVPTSHKNDVSSESEPDSPSFLTTEGLDESSQDVTRTLDGTRDVTTPPATTQPPTPTTESEFDSSAMLAQTPETPNRGFSRDFDLDESPELPPLRPLPLARPRSELSRDSRMTRQSSLHFDGLSSDPPEVSVSPDLPRTRIREAEYIQASPPSSPPMRPADSRESSVVPFDSPLLGPTRGIDDINISHNSIDDSFTEDFDDSISISEYMGPFDRRGSTGDQQLQQQISQIIESIPAKIKLTTDPPKVNLNPPDLQLPRVRKRPSVEPFRRSVSSLSSRAGTPSFTLSPAKNTRVRNRGQQEIKVYHLSRSTGEAPIKLFIRCVGEQGERVMVRVGGGWADLGEYLKEYASHHKRRSAGASNANVEVLPDVPVTRRPNIGSSPSSRPHSALELSPMTPLNVRKTRRSVGAMSSEVPRLHPRTPAVGAAPGEEGPSSEESNRSRSSSHVGWGEDESSFLGLAGPSGKKVEMSEENKAWVASVKEKVRIASGERKISSSSNQFGELGKVGGTKRLFRKAEDRRESRGSMR</sequence>
<name>A0A8H4LHT3_9HYPO</name>
<dbReference type="PROSITE" id="PS51460">
    <property type="entry name" value="GAR"/>
    <property type="match status" value="1"/>
</dbReference>
<feature type="compositionally biased region" description="Low complexity" evidence="4">
    <location>
        <begin position="429"/>
        <end position="438"/>
    </location>
</feature>
<dbReference type="InterPro" id="IPR003108">
    <property type="entry name" value="GAR_dom"/>
</dbReference>
<feature type="region of interest" description="Disordered" evidence="4">
    <location>
        <begin position="403"/>
        <end position="592"/>
    </location>
</feature>
<evidence type="ECO:0000256" key="1">
    <source>
        <dbReference type="ARBA" id="ARBA00004245"/>
    </source>
</evidence>
<dbReference type="GO" id="GO:0008017">
    <property type="term" value="F:microtubule binding"/>
    <property type="evidence" value="ECO:0007669"/>
    <property type="project" value="InterPro"/>
</dbReference>
<evidence type="ECO:0000313" key="7">
    <source>
        <dbReference type="Proteomes" id="UP000554235"/>
    </source>
</evidence>
<protein>
    <submittedName>
        <fullName evidence="6">Gas2 containing</fullName>
    </submittedName>
</protein>
<dbReference type="OrthoDB" id="5409589at2759"/>
<dbReference type="Proteomes" id="UP000554235">
    <property type="component" value="Unassembled WGS sequence"/>
</dbReference>